<comment type="caution">
    <text evidence="1">The sequence shown here is derived from an EMBL/GenBank/DDBJ whole genome shotgun (WGS) entry which is preliminary data.</text>
</comment>
<keyword evidence="1" id="KW-0436">Ligase</keyword>
<accession>A0AAE1GWB3</accession>
<evidence type="ECO:0000313" key="2">
    <source>
        <dbReference type="Proteomes" id="UP001219518"/>
    </source>
</evidence>
<keyword evidence="2" id="KW-1185">Reference proteome</keyword>
<proteinExistence type="predicted"/>
<reference evidence="1" key="2">
    <citation type="journal article" date="2023" name="BMC Genomics">
        <title>Pest status, molecular evolution, and epigenetic factors derived from the genome assembly of Frankliniella fusca, a thysanopteran phytovirus vector.</title>
        <authorList>
            <person name="Catto M.A."/>
            <person name="Labadie P.E."/>
            <person name="Jacobson A.L."/>
            <person name="Kennedy G.G."/>
            <person name="Srinivasan R."/>
            <person name="Hunt B.G."/>
        </authorList>
    </citation>
    <scope>NUCLEOTIDE SEQUENCE</scope>
    <source>
        <strain evidence="1">PL_HMW_Pooled</strain>
    </source>
</reference>
<protein>
    <submittedName>
        <fullName evidence="1">Phenylalanine--tRNA ligase beta subunit</fullName>
    </submittedName>
</protein>
<dbReference type="EMBL" id="JAHWGI010000147">
    <property type="protein sequence ID" value="KAK3910073.1"/>
    <property type="molecule type" value="Genomic_DNA"/>
</dbReference>
<evidence type="ECO:0000313" key="1">
    <source>
        <dbReference type="EMBL" id="KAK3910073.1"/>
    </source>
</evidence>
<name>A0AAE1GWB3_9NEOP</name>
<sequence length="208" mass="23879">MDPDFKPCVPHWLSPLPDEPIGVISNDDLDETKKHEPDYFIHESDNVVVDEVDVKHKIKSETCGLAYSANADQVQETEIKESSKLAKPEIKRRTTLSIKKAMAIARAYAELSGGDVRHPHERHPTPLSHFRGPSVLIRCPRCLVPSMSTHSVFLDLMIHIMNCHRKKSAELLQSVIVKYSTFIQYMKAETMTHYHRKFIKKLRSHTKK</sequence>
<gene>
    <name evidence="1" type="ORF">KUF71_000650</name>
</gene>
<dbReference type="GO" id="GO:0016874">
    <property type="term" value="F:ligase activity"/>
    <property type="evidence" value="ECO:0007669"/>
    <property type="project" value="UniProtKB-KW"/>
</dbReference>
<dbReference type="Proteomes" id="UP001219518">
    <property type="component" value="Unassembled WGS sequence"/>
</dbReference>
<reference evidence="1" key="1">
    <citation type="submission" date="2021-07" db="EMBL/GenBank/DDBJ databases">
        <authorList>
            <person name="Catto M.A."/>
            <person name="Jacobson A."/>
            <person name="Kennedy G."/>
            <person name="Labadie P."/>
            <person name="Hunt B.G."/>
            <person name="Srinivasan R."/>
        </authorList>
    </citation>
    <scope>NUCLEOTIDE SEQUENCE</scope>
    <source>
        <strain evidence="1">PL_HMW_Pooled</strain>
        <tissue evidence="1">Head</tissue>
    </source>
</reference>
<dbReference type="AlphaFoldDB" id="A0AAE1GWB3"/>
<organism evidence="1 2">
    <name type="scientific">Frankliniella fusca</name>
    <dbReference type="NCBI Taxonomy" id="407009"/>
    <lineage>
        <taxon>Eukaryota</taxon>
        <taxon>Metazoa</taxon>
        <taxon>Ecdysozoa</taxon>
        <taxon>Arthropoda</taxon>
        <taxon>Hexapoda</taxon>
        <taxon>Insecta</taxon>
        <taxon>Pterygota</taxon>
        <taxon>Neoptera</taxon>
        <taxon>Paraneoptera</taxon>
        <taxon>Thysanoptera</taxon>
        <taxon>Terebrantia</taxon>
        <taxon>Thripoidea</taxon>
        <taxon>Thripidae</taxon>
        <taxon>Frankliniella</taxon>
    </lineage>
</organism>